<evidence type="ECO:0000256" key="4">
    <source>
        <dbReference type="ARBA" id="ARBA00022679"/>
    </source>
</evidence>
<evidence type="ECO:0000256" key="2">
    <source>
        <dbReference type="ARBA" id="ARBA00022527"/>
    </source>
</evidence>
<organism evidence="21 22">
    <name type="scientific">Hibiscus trionum</name>
    <name type="common">Flower of an hour</name>
    <dbReference type="NCBI Taxonomy" id="183268"/>
    <lineage>
        <taxon>Eukaryota</taxon>
        <taxon>Viridiplantae</taxon>
        <taxon>Streptophyta</taxon>
        <taxon>Embryophyta</taxon>
        <taxon>Tracheophyta</taxon>
        <taxon>Spermatophyta</taxon>
        <taxon>Magnoliopsida</taxon>
        <taxon>eudicotyledons</taxon>
        <taxon>Gunneridae</taxon>
        <taxon>Pentapetalae</taxon>
        <taxon>rosids</taxon>
        <taxon>malvids</taxon>
        <taxon>Malvales</taxon>
        <taxon>Malvaceae</taxon>
        <taxon>Malvoideae</taxon>
        <taxon>Hibiscus</taxon>
    </lineage>
</organism>
<dbReference type="PROSITE" id="PS00107">
    <property type="entry name" value="PROTEIN_KINASE_ATP"/>
    <property type="match status" value="1"/>
</dbReference>
<evidence type="ECO:0000256" key="15">
    <source>
        <dbReference type="PROSITE-ProRule" id="PRU10141"/>
    </source>
</evidence>
<dbReference type="FunFam" id="3.30.200.20:FF:000142">
    <property type="entry name" value="Cysteine-rich receptor-like protein kinase 10"/>
    <property type="match status" value="1"/>
</dbReference>
<dbReference type="InterPro" id="IPR038408">
    <property type="entry name" value="GNK2_sf"/>
</dbReference>
<dbReference type="PANTHER" id="PTHR27002">
    <property type="entry name" value="RECEPTOR-LIKE SERINE/THREONINE-PROTEIN KINASE SD1-8"/>
    <property type="match status" value="1"/>
</dbReference>
<keyword evidence="9 21" id="KW-0418">Kinase</keyword>
<evidence type="ECO:0000256" key="9">
    <source>
        <dbReference type="ARBA" id="ARBA00022777"/>
    </source>
</evidence>
<dbReference type="InterPro" id="IPR001245">
    <property type="entry name" value="Ser-Thr/Tyr_kinase_cat_dom"/>
</dbReference>
<dbReference type="EMBL" id="BSYR01000065">
    <property type="protein sequence ID" value="GMJ13793.1"/>
    <property type="molecule type" value="Genomic_DNA"/>
</dbReference>
<keyword evidence="5 17" id="KW-0812">Transmembrane</keyword>
<keyword evidence="13" id="KW-0675">Receptor</keyword>
<evidence type="ECO:0000256" key="1">
    <source>
        <dbReference type="ARBA" id="ARBA00004167"/>
    </source>
</evidence>
<evidence type="ECO:0000256" key="16">
    <source>
        <dbReference type="SAM" id="MobiDB-lite"/>
    </source>
</evidence>
<dbReference type="Gene3D" id="3.30.200.20">
    <property type="entry name" value="Phosphorylase Kinase, domain 1"/>
    <property type="match status" value="1"/>
</dbReference>
<comment type="caution">
    <text evidence="21">The sequence shown here is derived from an EMBL/GenBank/DDBJ whole genome shotgun (WGS) entry which is preliminary data.</text>
</comment>
<dbReference type="CDD" id="cd23509">
    <property type="entry name" value="Gnk2-like"/>
    <property type="match status" value="2"/>
</dbReference>
<feature type="binding site" evidence="15">
    <location>
        <position position="367"/>
    </location>
    <ligand>
        <name>ATP</name>
        <dbReference type="ChEBI" id="CHEBI:30616"/>
    </ligand>
</feature>
<protein>
    <submittedName>
        <fullName evidence="21">Cysteine-rich RLK (RECEPTOR-like protein kinase) 14</fullName>
    </submittedName>
</protein>
<evidence type="ECO:0000256" key="7">
    <source>
        <dbReference type="ARBA" id="ARBA00022737"/>
    </source>
</evidence>
<keyword evidence="8 15" id="KW-0547">Nucleotide-binding</keyword>
<keyword evidence="22" id="KW-1185">Reference proteome</keyword>
<evidence type="ECO:0000256" key="8">
    <source>
        <dbReference type="ARBA" id="ARBA00022741"/>
    </source>
</evidence>
<dbReference type="CDD" id="cd14066">
    <property type="entry name" value="STKc_IRAK"/>
    <property type="match status" value="1"/>
</dbReference>
<evidence type="ECO:0000313" key="22">
    <source>
        <dbReference type="Proteomes" id="UP001165190"/>
    </source>
</evidence>
<reference evidence="21" key="1">
    <citation type="submission" date="2023-05" db="EMBL/GenBank/DDBJ databases">
        <title>Genome and transcriptome analyses reveal genes involved in the formation of fine ridges on petal epidermal cells in Hibiscus trionum.</title>
        <authorList>
            <person name="Koshimizu S."/>
            <person name="Masuda S."/>
            <person name="Ishii T."/>
            <person name="Shirasu K."/>
            <person name="Hoshino A."/>
            <person name="Arita M."/>
        </authorList>
    </citation>
    <scope>NUCLEOTIDE SEQUENCE</scope>
    <source>
        <strain evidence="21">Hamamatsu line</strain>
    </source>
</reference>
<dbReference type="SUPFAM" id="SSF56112">
    <property type="entry name" value="Protein kinase-like (PK-like)"/>
    <property type="match status" value="1"/>
</dbReference>
<evidence type="ECO:0000313" key="21">
    <source>
        <dbReference type="EMBL" id="GMJ13793.1"/>
    </source>
</evidence>
<dbReference type="PROSITE" id="PS00108">
    <property type="entry name" value="PROTEIN_KINASE_ST"/>
    <property type="match status" value="1"/>
</dbReference>
<keyword evidence="4" id="KW-0808">Transferase</keyword>
<sequence length="660" mass="73538">MDAKKLVLVCCLIVLGIRLTFAQTCLETGNFTTNSGFGRNRDRILTSLPTNVSQNGGFFNASIGQGLDKVYAQALCRGDLSEQDCFIYVNFTAHQLISSCTNQKEAFSWDGDIPCLVRYSNASFFGVLALEPIQEQINPDDISDATSNVTQFFQIWGELMEAVATKASMGSSRLKYATGVAEEIQALMQCTPDLSQSDCSICLRTLVRRYTACCRTYQGGYVETPSCRMRWDLYTFFKPTADTVHLSLSSPPSASPPESTNKTSETIKDNKAGISSGTIAIIVVSIIVFVAIVAFICIRLRKRKNSKQEMNTADKEDGLESLESLQFQLKSVRKATDNFSQDNMLGQGGFGAVYKGRLDDGQEIAVKRLFQGSGQGGEEFKNEVMVMARLQHRNLVRLKGFCLERKERLLIFEFVPNSSLDHILFDPIKRPLLDWDTRYKIITGIARGLLYLHEDSQYRIVHRDLKAPNILLDEEMTPKISDFGMARLFGADQTRDNTRRVAGTFGYMAPEYIRQGKYSVKSDVYSFGVLILEIISGDKISHFRNNGADLLTYAWRNWREGTCLNLVDEHLRGGSGSRSEMTRSIHIGLLCVQESDANRPSMNSVVLMLIDASVSMPMPSTPAFMASATTVLSEASSSSDYNNSDQFTRNKVSISTLDPR</sequence>
<dbReference type="PANTHER" id="PTHR27002:SF1104">
    <property type="entry name" value="CYSTEINE-RICH RECEPTOR-LIKE PROTEIN KINASE 27-RELATED"/>
    <property type="match status" value="1"/>
</dbReference>
<feature type="signal peptide" evidence="18">
    <location>
        <begin position="1"/>
        <end position="22"/>
    </location>
</feature>
<dbReference type="InterPro" id="IPR002902">
    <property type="entry name" value="GNK2"/>
</dbReference>
<evidence type="ECO:0000256" key="12">
    <source>
        <dbReference type="ARBA" id="ARBA00023136"/>
    </source>
</evidence>
<keyword evidence="2" id="KW-0723">Serine/threonine-protein kinase</keyword>
<evidence type="ECO:0000256" key="10">
    <source>
        <dbReference type="ARBA" id="ARBA00022840"/>
    </source>
</evidence>
<dbReference type="Pfam" id="PF01657">
    <property type="entry name" value="Stress-antifung"/>
    <property type="match status" value="2"/>
</dbReference>
<dbReference type="PROSITE" id="PS50011">
    <property type="entry name" value="PROTEIN_KINASE_DOM"/>
    <property type="match status" value="1"/>
</dbReference>
<evidence type="ECO:0000259" key="20">
    <source>
        <dbReference type="PROSITE" id="PS51473"/>
    </source>
</evidence>
<keyword evidence="12 17" id="KW-0472">Membrane</keyword>
<feature type="domain" description="Gnk2-homologous" evidence="20">
    <location>
        <begin position="134"/>
        <end position="236"/>
    </location>
</feature>
<feature type="domain" description="Gnk2-homologous" evidence="20">
    <location>
        <begin position="19"/>
        <end position="124"/>
    </location>
</feature>
<name>A0A9W7MQA6_HIBTR</name>
<evidence type="ECO:0000259" key="19">
    <source>
        <dbReference type="PROSITE" id="PS50011"/>
    </source>
</evidence>
<dbReference type="GO" id="GO:0004674">
    <property type="term" value="F:protein serine/threonine kinase activity"/>
    <property type="evidence" value="ECO:0007669"/>
    <property type="project" value="UniProtKB-KW"/>
</dbReference>
<evidence type="ECO:0000256" key="6">
    <source>
        <dbReference type="ARBA" id="ARBA00022729"/>
    </source>
</evidence>
<dbReference type="InterPro" id="IPR011009">
    <property type="entry name" value="Kinase-like_dom_sf"/>
</dbReference>
<keyword evidence="14" id="KW-0325">Glycoprotein</keyword>
<evidence type="ECO:0000256" key="11">
    <source>
        <dbReference type="ARBA" id="ARBA00022989"/>
    </source>
</evidence>
<dbReference type="PROSITE" id="PS51473">
    <property type="entry name" value="GNK2"/>
    <property type="match status" value="2"/>
</dbReference>
<dbReference type="Proteomes" id="UP001165190">
    <property type="component" value="Unassembled WGS sequence"/>
</dbReference>
<keyword evidence="10 15" id="KW-0067">ATP-binding</keyword>
<dbReference type="Gene3D" id="3.30.430.20">
    <property type="entry name" value="Gnk2 domain, C-X8-C-X2-C motif"/>
    <property type="match status" value="2"/>
</dbReference>
<feature type="transmembrane region" description="Helical" evidence="17">
    <location>
        <begin position="279"/>
        <end position="300"/>
    </location>
</feature>
<evidence type="ECO:0000256" key="14">
    <source>
        <dbReference type="ARBA" id="ARBA00023180"/>
    </source>
</evidence>
<evidence type="ECO:0000256" key="13">
    <source>
        <dbReference type="ARBA" id="ARBA00023170"/>
    </source>
</evidence>
<keyword evidence="7" id="KW-0677">Repeat</keyword>
<evidence type="ECO:0000256" key="18">
    <source>
        <dbReference type="SAM" id="SignalP"/>
    </source>
</evidence>
<dbReference type="GO" id="GO:0005524">
    <property type="term" value="F:ATP binding"/>
    <property type="evidence" value="ECO:0007669"/>
    <property type="project" value="UniProtKB-UniRule"/>
</dbReference>
<evidence type="ECO:0000256" key="3">
    <source>
        <dbReference type="ARBA" id="ARBA00022553"/>
    </source>
</evidence>
<dbReference type="InterPro" id="IPR017441">
    <property type="entry name" value="Protein_kinase_ATP_BS"/>
</dbReference>
<comment type="subcellular location">
    <subcellularLocation>
        <location evidence="1">Membrane</location>
        <topology evidence="1">Single-pass membrane protein</topology>
    </subcellularLocation>
</comment>
<keyword evidence="3" id="KW-0597">Phosphoprotein</keyword>
<dbReference type="Pfam" id="PF07714">
    <property type="entry name" value="PK_Tyr_Ser-Thr"/>
    <property type="match status" value="1"/>
</dbReference>
<dbReference type="SMART" id="SM00220">
    <property type="entry name" value="S_TKc"/>
    <property type="match status" value="1"/>
</dbReference>
<evidence type="ECO:0000256" key="5">
    <source>
        <dbReference type="ARBA" id="ARBA00022692"/>
    </source>
</evidence>
<dbReference type="GO" id="GO:0005886">
    <property type="term" value="C:plasma membrane"/>
    <property type="evidence" value="ECO:0007669"/>
    <property type="project" value="TreeGrafter"/>
</dbReference>
<feature type="domain" description="Protein kinase" evidence="19">
    <location>
        <begin position="339"/>
        <end position="589"/>
    </location>
</feature>
<dbReference type="InterPro" id="IPR008271">
    <property type="entry name" value="Ser/Thr_kinase_AS"/>
</dbReference>
<feature type="region of interest" description="Disordered" evidence="16">
    <location>
        <begin position="247"/>
        <end position="267"/>
    </location>
</feature>
<dbReference type="Gene3D" id="1.10.510.10">
    <property type="entry name" value="Transferase(Phosphotransferase) domain 1"/>
    <property type="match status" value="1"/>
</dbReference>
<dbReference type="InterPro" id="IPR000719">
    <property type="entry name" value="Prot_kinase_dom"/>
</dbReference>
<accession>A0A9W7MQA6</accession>
<gene>
    <name evidence="21" type="ORF">HRI_005048400</name>
</gene>
<dbReference type="OrthoDB" id="4062651at2759"/>
<feature type="chain" id="PRO_5040731452" evidence="18">
    <location>
        <begin position="23"/>
        <end position="660"/>
    </location>
</feature>
<keyword evidence="6 18" id="KW-0732">Signal</keyword>
<dbReference type="AlphaFoldDB" id="A0A9W7MQA6"/>
<keyword evidence="11 17" id="KW-1133">Transmembrane helix</keyword>
<evidence type="ECO:0000256" key="17">
    <source>
        <dbReference type="SAM" id="Phobius"/>
    </source>
</evidence>
<dbReference type="GO" id="GO:0009737">
    <property type="term" value="P:response to abscisic acid"/>
    <property type="evidence" value="ECO:0007669"/>
    <property type="project" value="UniProtKB-ARBA"/>
</dbReference>
<proteinExistence type="predicted"/>
<feature type="compositionally biased region" description="Low complexity" evidence="16">
    <location>
        <begin position="247"/>
        <end position="259"/>
    </location>
</feature>
<dbReference type="FunFam" id="1.10.510.10:FF:000343">
    <property type="entry name" value="Cysteine-rich receptor-like protein kinase 28"/>
    <property type="match status" value="1"/>
</dbReference>